<dbReference type="RefSeq" id="WP_368846528.1">
    <property type="nucleotide sequence ID" value="NZ_CP194411.1"/>
</dbReference>
<reference evidence="2 3" key="1">
    <citation type="submission" date="2023-04" db="EMBL/GenBank/DDBJ databases">
        <title>Genome Sequence of Selenomonas sputigena ATCC 33150.</title>
        <authorList>
            <person name="Miller D.P."/>
            <person name="Anvari S."/>
            <person name="Polson S.W."/>
            <person name="Macdonald M."/>
            <person name="Mcdowell J.V."/>
        </authorList>
    </citation>
    <scope>NUCLEOTIDE SEQUENCE [LARGE SCALE GENOMIC DNA]</scope>
    <source>
        <strain evidence="2 3">ATCC 33150</strain>
    </source>
</reference>
<dbReference type="Proteomes" id="UP001559623">
    <property type="component" value="Unassembled WGS sequence"/>
</dbReference>
<dbReference type="InterPro" id="IPR017850">
    <property type="entry name" value="Alkaline_phosphatase_core_sf"/>
</dbReference>
<gene>
    <name evidence="2" type="ORF">QCO44_04000</name>
</gene>
<comment type="caution">
    <text evidence="2">The sequence shown here is derived from an EMBL/GenBank/DDBJ whole genome shotgun (WGS) entry which is preliminary data.</text>
</comment>
<keyword evidence="3" id="KW-1185">Reference proteome</keyword>
<feature type="domain" description="Sulfatase N-terminal" evidence="1">
    <location>
        <begin position="299"/>
        <end position="574"/>
    </location>
</feature>
<evidence type="ECO:0000313" key="3">
    <source>
        <dbReference type="Proteomes" id="UP001559623"/>
    </source>
</evidence>
<dbReference type="SUPFAM" id="SSF53649">
    <property type="entry name" value="Alkaline phosphatase-like"/>
    <property type="match status" value="1"/>
</dbReference>
<sequence length="688" mass="78513">MGATGQAAWETAEEDALFCWLTDAVRTENYTEEYCEKLEAYQSVTANEAAVFYFAARLAFSLDELHEAYRLAHEAYKRRKLSHKIWQLLFQLDDALGFDEEAIFFKALCQQHMDISVGVPRFDNPAYQDSLFKGFLMVQAPPFRFDFAETPDGEQTLLLMSSVGQFLLSEPGTDVSYRYYCGVYNAWDFFHIRANSLDWMKRGGASLLGDYSGFVFDIMKARRMERTAEIQGECILPAAASAENQRLLLREGKTEGSVFLGREEFRFLRLSGETHLESTEPFVMGAPIRLGHSPRRKRLVLNILLDGLSWPAMKLNEFRHIPNLIKFFSKGIIFNNNYSVSEYTFVSLGTIETGMAMHRSQVVWDKPMFTLEKDIVTISEQMKALGYYCVNVMGDGRGIYDGVTRGFDRLIVNPYLAIPAYEGVERTISHLEAFEECDNYVFLHVSDPHPMSSIMVPLSPKTQTHFPWQGMIVQDEEDGVSVRLPFNDVYIYDNPYRIEAMDRVLGQLFAYIEEHYAPEDFIIHAYSDHGSAVYTEDPWYFSEAQCGAALLVRGAGIPQIGFAEELTGNLDIYPIMEKTVGFSAPPGQLDGSLPRAFGGEGRRYAISNSIYPGQTYKLSIRTMEHEFRLESEKPTHHDGTVDMSLFSSHIYTRDAAHREVFDEALHAEFLSLAHSHTVSFHERWEEDR</sequence>
<protein>
    <submittedName>
        <fullName evidence="2">Sulfatase-like hydrolase/transferase</fullName>
    </submittedName>
</protein>
<dbReference type="InterPro" id="IPR000917">
    <property type="entry name" value="Sulfatase_N"/>
</dbReference>
<evidence type="ECO:0000313" key="2">
    <source>
        <dbReference type="EMBL" id="MEX5284807.1"/>
    </source>
</evidence>
<accession>A0ABV3X3P3</accession>
<dbReference type="EMBL" id="JARVLH010000002">
    <property type="protein sequence ID" value="MEX5284807.1"/>
    <property type="molecule type" value="Genomic_DNA"/>
</dbReference>
<dbReference type="Gene3D" id="3.40.720.10">
    <property type="entry name" value="Alkaline Phosphatase, subunit A"/>
    <property type="match status" value="1"/>
</dbReference>
<dbReference type="Pfam" id="PF00884">
    <property type="entry name" value="Sulfatase"/>
    <property type="match status" value="1"/>
</dbReference>
<organism evidence="2 3">
    <name type="scientific">Selenomonas sputigena</name>
    <dbReference type="NCBI Taxonomy" id="69823"/>
    <lineage>
        <taxon>Bacteria</taxon>
        <taxon>Bacillati</taxon>
        <taxon>Bacillota</taxon>
        <taxon>Negativicutes</taxon>
        <taxon>Selenomonadales</taxon>
        <taxon>Selenomonadaceae</taxon>
        <taxon>Selenomonas</taxon>
    </lineage>
</organism>
<proteinExistence type="predicted"/>
<name>A0ABV3X3P3_9FIRM</name>
<evidence type="ECO:0000259" key="1">
    <source>
        <dbReference type="Pfam" id="PF00884"/>
    </source>
</evidence>